<gene>
    <name evidence="2" type="ORF">M0R45_010320</name>
</gene>
<protein>
    <submittedName>
        <fullName evidence="2">Uncharacterized protein</fullName>
    </submittedName>
</protein>
<feature type="region of interest" description="Disordered" evidence="1">
    <location>
        <begin position="69"/>
        <end position="92"/>
    </location>
</feature>
<feature type="compositionally biased region" description="Polar residues" evidence="1">
    <location>
        <begin position="83"/>
        <end position="92"/>
    </location>
</feature>
<dbReference type="Proteomes" id="UP001457282">
    <property type="component" value="Unassembled WGS sequence"/>
</dbReference>
<keyword evidence="3" id="KW-1185">Reference proteome</keyword>
<organism evidence="2 3">
    <name type="scientific">Rubus argutus</name>
    <name type="common">Southern blackberry</name>
    <dbReference type="NCBI Taxonomy" id="59490"/>
    <lineage>
        <taxon>Eukaryota</taxon>
        <taxon>Viridiplantae</taxon>
        <taxon>Streptophyta</taxon>
        <taxon>Embryophyta</taxon>
        <taxon>Tracheophyta</taxon>
        <taxon>Spermatophyta</taxon>
        <taxon>Magnoliopsida</taxon>
        <taxon>eudicotyledons</taxon>
        <taxon>Gunneridae</taxon>
        <taxon>Pentapetalae</taxon>
        <taxon>rosids</taxon>
        <taxon>fabids</taxon>
        <taxon>Rosales</taxon>
        <taxon>Rosaceae</taxon>
        <taxon>Rosoideae</taxon>
        <taxon>Rosoideae incertae sedis</taxon>
        <taxon>Rubus</taxon>
    </lineage>
</organism>
<evidence type="ECO:0000256" key="1">
    <source>
        <dbReference type="SAM" id="MobiDB-lite"/>
    </source>
</evidence>
<reference evidence="2 3" key="1">
    <citation type="journal article" date="2023" name="G3 (Bethesda)">
        <title>A chromosome-length genome assembly and annotation of blackberry (Rubus argutus, cv. 'Hillquist').</title>
        <authorList>
            <person name="Bruna T."/>
            <person name="Aryal R."/>
            <person name="Dudchenko O."/>
            <person name="Sargent D.J."/>
            <person name="Mead D."/>
            <person name="Buti M."/>
            <person name="Cavallini A."/>
            <person name="Hytonen T."/>
            <person name="Andres J."/>
            <person name="Pham M."/>
            <person name="Weisz D."/>
            <person name="Mascagni F."/>
            <person name="Usai G."/>
            <person name="Natali L."/>
            <person name="Bassil N."/>
            <person name="Fernandez G.E."/>
            <person name="Lomsadze A."/>
            <person name="Armour M."/>
            <person name="Olukolu B."/>
            <person name="Poorten T."/>
            <person name="Britton C."/>
            <person name="Davik J."/>
            <person name="Ashrafi H."/>
            <person name="Aiden E.L."/>
            <person name="Borodovsky M."/>
            <person name="Worthington M."/>
        </authorList>
    </citation>
    <scope>NUCLEOTIDE SEQUENCE [LARGE SCALE GENOMIC DNA]</scope>
    <source>
        <strain evidence="2">PI 553951</strain>
    </source>
</reference>
<sequence length="92" mass="10987">MGTVVRERHVLCRNGRESKIILVLQRESFSQWEESQSCVNYNRWGAVQRNPVARRALLEQQKELYPWKEDSSLSHDHKPRQTVVHSSPRWNF</sequence>
<dbReference type="AlphaFoldDB" id="A0AAW1Y8H1"/>
<comment type="caution">
    <text evidence="2">The sequence shown here is derived from an EMBL/GenBank/DDBJ whole genome shotgun (WGS) entry which is preliminary data.</text>
</comment>
<proteinExistence type="predicted"/>
<evidence type="ECO:0000313" key="3">
    <source>
        <dbReference type="Proteomes" id="UP001457282"/>
    </source>
</evidence>
<name>A0AAW1Y8H1_RUBAR</name>
<accession>A0AAW1Y8H1</accession>
<dbReference type="EMBL" id="JBEDUW010000002">
    <property type="protein sequence ID" value="KAK9944770.1"/>
    <property type="molecule type" value="Genomic_DNA"/>
</dbReference>
<evidence type="ECO:0000313" key="2">
    <source>
        <dbReference type="EMBL" id="KAK9944770.1"/>
    </source>
</evidence>